<name>A0A1L7WY92_9HELO</name>
<dbReference type="Proteomes" id="UP000184330">
    <property type="component" value="Unassembled WGS sequence"/>
</dbReference>
<dbReference type="STRING" id="576137.A0A1L7WY92"/>
<gene>
    <name evidence="3" type="ORF">PAC_07607</name>
</gene>
<keyword evidence="2" id="KW-0472">Membrane</keyword>
<evidence type="ECO:0000256" key="1">
    <source>
        <dbReference type="SAM" id="MobiDB-lite"/>
    </source>
</evidence>
<feature type="transmembrane region" description="Helical" evidence="2">
    <location>
        <begin position="153"/>
        <end position="176"/>
    </location>
</feature>
<feature type="region of interest" description="Disordered" evidence="1">
    <location>
        <begin position="719"/>
        <end position="759"/>
    </location>
</feature>
<reference evidence="3 4" key="1">
    <citation type="submission" date="2016-03" db="EMBL/GenBank/DDBJ databases">
        <authorList>
            <person name="Ploux O."/>
        </authorList>
    </citation>
    <scope>NUCLEOTIDE SEQUENCE [LARGE SCALE GENOMIC DNA]</scope>
    <source>
        <strain evidence="3 4">UAMH 11012</strain>
    </source>
</reference>
<feature type="compositionally biased region" description="Polar residues" evidence="1">
    <location>
        <begin position="748"/>
        <end position="759"/>
    </location>
</feature>
<dbReference type="OrthoDB" id="3515641at2759"/>
<dbReference type="EMBL" id="FJOG01000010">
    <property type="protein sequence ID" value="CZR57718.1"/>
    <property type="molecule type" value="Genomic_DNA"/>
</dbReference>
<evidence type="ECO:0000256" key="2">
    <source>
        <dbReference type="SAM" id="Phobius"/>
    </source>
</evidence>
<evidence type="ECO:0000313" key="4">
    <source>
        <dbReference type="Proteomes" id="UP000184330"/>
    </source>
</evidence>
<keyword evidence="4" id="KW-1185">Reference proteome</keyword>
<organism evidence="3 4">
    <name type="scientific">Phialocephala subalpina</name>
    <dbReference type="NCBI Taxonomy" id="576137"/>
    <lineage>
        <taxon>Eukaryota</taxon>
        <taxon>Fungi</taxon>
        <taxon>Dikarya</taxon>
        <taxon>Ascomycota</taxon>
        <taxon>Pezizomycotina</taxon>
        <taxon>Leotiomycetes</taxon>
        <taxon>Helotiales</taxon>
        <taxon>Mollisiaceae</taxon>
        <taxon>Phialocephala</taxon>
        <taxon>Phialocephala fortinii species complex</taxon>
    </lineage>
</organism>
<proteinExistence type="predicted"/>
<keyword evidence="2" id="KW-0812">Transmembrane</keyword>
<sequence length="759" mass="82868">MLTTICWPFLRLELFSAIHHNRKLESEAPKKIVTESRWNTLGICCVHSLPTAITVVLLVWNFCGVFFEPVGASNQNARLNALQFAAKLHEVLIAASLSAVILTCVQYETLHGRGVALGSLFASFQVTDVGSLWSPGLWATGLASGIQGRHFLLVLLVVLTVILGAVVGPSSAILMLPSLGYWDYRFPAAFPSYYSDSEYLVPFSRDLRFFVGANISSIWPDHISFSSYPSGCTYTAEYRPPYCPLGGYSSLLSAASPYWIRGSLSRWNITMETLVDVPHLADVTGIYYQYIEGASSQEFANTIALTQTAPSFANNFLASVYGPYESSIVQPDGFPRDQTTRSSLSLSNGSQILGPVAGVACRDTDFVNDSSAFSVSTLEFPRGPSLGEVQTWSSDATALLAIWNKSTEWATLWMEPPDMGDSTPSIAVVYANSYPLYPHAQNSARIVTCSVFASWQPTGFYMDPFIDNFVHTSMNDPKTVLEEPNYLLQNHVRPVKFDIDWANSALPPDQSLAALARLIQYTSIRTASNSTLVEDWIVSGESFAAALSIFVADIMSRLALDNEILVRGVVNASHSDLPSSIFDTTDVPAFVFDDYTQNNLTEFRVNMLRYGFSYSIDGLTRRLAAAILLTHALIAMIYVSLVIYSGWTCHGLRSPFEIVVLAINSPSSEILENTSAGISRLDTYRHVVKVRETSDTQLGFVLDDDGSFNGPVMGKRYGRVIGEDGGGGESGTELVDLMPGGTTKSKDASQVSSMGGSQI</sequence>
<feature type="transmembrane region" description="Helical" evidence="2">
    <location>
        <begin position="623"/>
        <end position="647"/>
    </location>
</feature>
<accession>A0A1L7WY92</accession>
<keyword evidence="2" id="KW-1133">Transmembrane helix</keyword>
<dbReference type="AlphaFoldDB" id="A0A1L7WY92"/>
<evidence type="ECO:0000313" key="3">
    <source>
        <dbReference type="EMBL" id="CZR57718.1"/>
    </source>
</evidence>
<protein>
    <submittedName>
        <fullName evidence="3">Uncharacterized protein</fullName>
    </submittedName>
</protein>